<organism evidence="1">
    <name type="scientific">viral metagenome</name>
    <dbReference type="NCBI Taxonomy" id="1070528"/>
    <lineage>
        <taxon>unclassified sequences</taxon>
        <taxon>metagenomes</taxon>
        <taxon>organismal metagenomes</taxon>
    </lineage>
</organism>
<accession>A0A6M3X9L9</accession>
<protein>
    <submittedName>
        <fullName evidence="1">Uncharacterized protein</fullName>
    </submittedName>
</protein>
<dbReference type="EMBL" id="MT144602">
    <property type="protein sequence ID" value="QJH94580.1"/>
    <property type="molecule type" value="Genomic_DNA"/>
</dbReference>
<gene>
    <name evidence="1" type="ORF">TM448B00242_0054</name>
</gene>
<reference evidence="1" key="1">
    <citation type="submission" date="2020-03" db="EMBL/GenBank/DDBJ databases">
        <title>The deep terrestrial virosphere.</title>
        <authorList>
            <person name="Holmfeldt K."/>
            <person name="Nilsson E."/>
            <person name="Simone D."/>
            <person name="Lopez-Fernandez M."/>
            <person name="Wu X."/>
            <person name="de Brujin I."/>
            <person name="Lundin D."/>
            <person name="Andersson A."/>
            <person name="Bertilsson S."/>
            <person name="Dopson M."/>
        </authorList>
    </citation>
    <scope>NUCLEOTIDE SEQUENCE</scope>
    <source>
        <strain evidence="1">TM448B00242</strain>
    </source>
</reference>
<evidence type="ECO:0000313" key="1">
    <source>
        <dbReference type="EMBL" id="QJH94580.1"/>
    </source>
</evidence>
<proteinExistence type="predicted"/>
<sequence length="77" mass="9443">MKMTKDNCSGCEDNFYNGNNPYRVEECWHFKSAKVIKKKKVHIDQTPPWTQKPKNYPNCYRQKRYVFIDCEKEDRQY</sequence>
<name>A0A6M3X9L9_9ZZZZ</name>
<dbReference type="AlphaFoldDB" id="A0A6M3X9L9"/>